<feature type="domain" description="FAS1" evidence="2">
    <location>
        <begin position="15"/>
        <end position="147"/>
    </location>
</feature>
<dbReference type="SUPFAM" id="SSF82153">
    <property type="entry name" value="FAS1 domain"/>
    <property type="match status" value="4"/>
</dbReference>
<comment type="caution">
    <text evidence="3">The sequence shown here is derived from an EMBL/GenBank/DDBJ whole genome shotgun (WGS) entry which is preliminary data.</text>
</comment>
<proteinExistence type="predicted"/>
<feature type="chain" id="PRO_5041978796" description="FAS1 domain-containing protein" evidence="1">
    <location>
        <begin position="18"/>
        <end position="684"/>
    </location>
</feature>
<dbReference type="Proteomes" id="UP001295423">
    <property type="component" value="Unassembled WGS sequence"/>
</dbReference>
<dbReference type="Gene3D" id="2.30.180.10">
    <property type="entry name" value="FAS1 domain"/>
    <property type="match status" value="4"/>
</dbReference>
<dbReference type="PANTHER" id="PTHR10900">
    <property type="entry name" value="PERIOSTIN-RELATED"/>
    <property type="match status" value="1"/>
</dbReference>
<keyword evidence="1" id="KW-0732">Signal</keyword>
<evidence type="ECO:0000313" key="4">
    <source>
        <dbReference type="Proteomes" id="UP001295423"/>
    </source>
</evidence>
<sequence length="684" mass="69821">MKYTAAILAAVFSVANAQFQPIADAGEYSALLDAVVATGSGSTLVSAAPVTIFGPKDSAFEAIQDIVDRLNEEQLTAVLLDHVVVGGAVDSATVVAEGCIEAETAGGLMLGIKYDADTNSVTVNGIAVTAFDITGDYGVLHGIESVLVPGLQGDFVPCPPPAIVAPIANNGNYGILLEALLGIEDLLPTIEGAAPVTIFGPKDSAFRAIRSSVENLSEEETTALLLNHVIVGAAVNSSQVAEKGCIEAETAGGLMLGILFNPDDSTVTINGIPVTDFDIAGDYGILHGIESVLIPGDQGDFIPCPAFAADFTPIAEKGIYSTLLGAVVSTGNDAVISQNVPVTIFGPNDDAFAAIQDTVDGLSTEALSGVLLNHVVVGAAVESSAVVKAGCLEAVAAGGMNLAIRYNATTQVADVNGIVINDFDVTGNYGVLHGIASVITSSDGYVACPILSVVEQVAATGNYNTLLGFLDNPMLQGQLENVGPITIFGPNDAAFAAVSSDLDGIDQATLIQTLGGHVVAGVYTAADVKAEGCVLLDTIVGTKVRAMFVESDDGCRRKLAGHEMPTDPCCRRRLAGHEMPADDGCRRNLAGHEMVDDSSMGHVMINDAMVILADIEDGTSIFHGLDKVLLGGTFECPTDVPVAGPTTAPAPAGDVGTMDEGSSAAFSGISAFLAAVVALSAFVV</sequence>
<keyword evidence="4" id="KW-1185">Reference proteome</keyword>
<evidence type="ECO:0000313" key="3">
    <source>
        <dbReference type="EMBL" id="CAJ1935132.1"/>
    </source>
</evidence>
<feature type="domain" description="FAS1" evidence="2">
    <location>
        <begin position="307"/>
        <end position="439"/>
    </location>
</feature>
<accession>A0AAD2FFQ2</accession>
<feature type="signal peptide" evidence="1">
    <location>
        <begin position="1"/>
        <end position="17"/>
    </location>
</feature>
<gene>
    <name evidence="3" type="ORF">CYCCA115_LOCUS4470</name>
</gene>
<evidence type="ECO:0000259" key="2">
    <source>
        <dbReference type="PROSITE" id="PS50213"/>
    </source>
</evidence>
<organism evidence="3 4">
    <name type="scientific">Cylindrotheca closterium</name>
    <dbReference type="NCBI Taxonomy" id="2856"/>
    <lineage>
        <taxon>Eukaryota</taxon>
        <taxon>Sar</taxon>
        <taxon>Stramenopiles</taxon>
        <taxon>Ochrophyta</taxon>
        <taxon>Bacillariophyta</taxon>
        <taxon>Bacillariophyceae</taxon>
        <taxon>Bacillariophycidae</taxon>
        <taxon>Bacillariales</taxon>
        <taxon>Bacillariaceae</taxon>
        <taxon>Cylindrotheca</taxon>
    </lineage>
</organism>
<dbReference type="AlphaFoldDB" id="A0AAD2FFQ2"/>
<dbReference type="InterPro" id="IPR050904">
    <property type="entry name" value="Adhesion/Biosynth-related"/>
</dbReference>
<reference evidence="3" key="1">
    <citation type="submission" date="2023-08" db="EMBL/GenBank/DDBJ databases">
        <authorList>
            <person name="Audoor S."/>
            <person name="Bilcke G."/>
        </authorList>
    </citation>
    <scope>NUCLEOTIDE SEQUENCE</scope>
</reference>
<dbReference type="InterPro" id="IPR036378">
    <property type="entry name" value="FAS1_dom_sf"/>
</dbReference>
<protein>
    <recommendedName>
        <fullName evidence="2">FAS1 domain-containing protein</fullName>
    </recommendedName>
</protein>
<feature type="domain" description="FAS1" evidence="2">
    <location>
        <begin position="160"/>
        <end position="293"/>
    </location>
</feature>
<dbReference type="PROSITE" id="PS50213">
    <property type="entry name" value="FAS1"/>
    <property type="match status" value="4"/>
</dbReference>
<dbReference type="PANTHER" id="PTHR10900:SF77">
    <property type="entry name" value="FI19380P1"/>
    <property type="match status" value="1"/>
</dbReference>
<dbReference type="InterPro" id="IPR000782">
    <property type="entry name" value="FAS1_domain"/>
</dbReference>
<dbReference type="SMART" id="SM00554">
    <property type="entry name" value="FAS1"/>
    <property type="match status" value="4"/>
</dbReference>
<feature type="domain" description="FAS1" evidence="2">
    <location>
        <begin position="450"/>
        <end position="629"/>
    </location>
</feature>
<evidence type="ECO:0000256" key="1">
    <source>
        <dbReference type="SAM" id="SignalP"/>
    </source>
</evidence>
<name>A0AAD2FFQ2_9STRA</name>
<dbReference type="EMBL" id="CAKOGP040000446">
    <property type="protein sequence ID" value="CAJ1935132.1"/>
    <property type="molecule type" value="Genomic_DNA"/>
</dbReference>
<dbReference type="Pfam" id="PF02469">
    <property type="entry name" value="Fasciclin"/>
    <property type="match status" value="4"/>
</dbReference>